<keyword evidence="2" id="KW-1185">Reference proteome</keyword>
<dbReference type="EMBL" id="ABOX02000008">
    <property type="protein sequence ID" value="EEF61740.1"/>
    <property type="molecule type" value="Genomic_DNA"/>
</dbReference>
<evidence type="ECO:0000313" key="1">
    <source>
        <dbReference type="EMBL" id="EEF61740.1"/>
    </source>
</evidence>
<gene>
    <name evidence="1" type="ORF">Cflav_PD4780</name>
</gene>
<comment type="caution">
    <text evidence="1">The sequence shown here is derived from an EMBL/GenBank/DDBJ whole genome shotgun (WGS) entry which is preliminary data.</text>
</comment>
<sequence length="37" mass="3986">MTNVNDQGPLNQSMCNDCGLRVGEMLAWARAFGSQLG</sequence>
<evidence type="ECO:0000313" key="2">
    <source>
        <dbReference type="Proteomes" id="UP000003688"/>
    </source>
</evidence>
<accession>B9XEM6</accession>
<dbReference type="STRING" id="320771.Cflav_PD4780"/>
<proteinExistence type="predicted"/>
<dbReference type="AlphaFoldDB" id="B9XEM6"/>
<organism evidence="1 2">
    <name type="scientific">Pedosphaera parvula (strain Ellin514)</name>
    <dbReference type="NCBI Taxonomy" id="320771"/>
    <lineage>
        <taxon>Bacteria</taxon>
        <taxon>Pseudomonadati</taxon>
        <taxon>Verrucomicrobiota</taxon>
        <taxon>Pedosphaerae</taxon>
        <taxon>Pedosphaerales</taxon>
        <taxon>Pedosphaeraceae</taxon>
        <taxon>Pedosphaera</taxon>
    </lineage>
</organism>
<name>B9XEM6_PEDPL</name>
<reference evidence="1 2" key="1">
    <citation type="journal article" date="2011" name="J. Bacteriol.">
        <title>Genome sequence of 'Pedosphaera parvula' Ellin514, an aerobic Verrucomicrobial isolate from pasture soil.</title>
        <authorList>
            <person name="Kant R."/>
            <person name="van Passel M.W."/>
            <person name="Sangwan P."/>
            <person name="Palva A."/>
            <person name="Lucas S."/>
            <person name="Copeland A."/>
            <person name="Lapidus A."/>
            <person name="Glavina Del Rio T."/>
            <person name="Dalin E."/>
            <person name="Tice H."/>
            <person name="Bruce D."/>
            <person name="Goodwin L."/>
            <person name="Pitluck S."/>
            <person name="Chertkov O."/>
            <person name="Larimer F.W."/>
            <person name="Land M.L."/>
            <person name="Hauser L."/>
            <person name="Brettin T.S."/>
            <person name="Detter J.C."/>
            <person name="Han S."/>
            <person name="de Vos W.M."/>
            <person name="Janssen P.H."/>
            <person name="Smidt H."/>
        </authorList>
    </citation>
    <scope>NUCLEOTIDE SEQUENCE [LARGE SCALE GENOMIC DNA]</scope>
    <source>
        <strain evidence="1 2">Ellin514</strain>
    </source>
</reference>
<dbReference type="Proteomes" id="UP000003688">
    <property type="component" value="Unassembled WGS sequence"/>
</dbReference>
<protein>
    <submittedName>
        <fullName evidence="1">Uncharacterized protein</fullName>
    </submittedName>
</protein>